<comment type="similarity">
    <text evidence="2">Belongs to the CorA metal ion transporter (MIT) (TC 1.A.35) family.</text>
</comment>
<keyword evidence="5 9" id="KW-0812">Transmembrane</keyword>
<evidence type="ECO:0000313" key="10">
    <source>
        <dbReference type="EMBL" id="KAK7055274.1"/>
    </source>
</evidence>
<dbReference type="PANTHER" id="PTHR46494">
    <property type="entry name" value="CORA FAMILY METAL ION TRANSPORTER (EUROFUNG)"/>
    <property type="match status" value="1"/>
</dbReference>
<evidence type="ECO:0000313" key="11">
    <source>
        <dbReference type="Proteomes" id="UP001362999"/>
    </source>
</evidence>
<dbReference type="GO" id="GO:0000287">
    <property type="term" value="F:magnesium ion binding"/>
    <property type="evidence" value="ECO:0007669"/>
    <property type="project" value="TreeGrafter"/>
</dbReference>
<dbReference type="Gene3D" id="1.20.58.340">
    <property type="entry name" value="Magnesium transport protein CorA, transmembrane region"/>
    <property type="match status" value="2"/>
</dbReference>
<keyword evidence="3" id="KW-0813">Transport</keyword>
<evidence type="ECO:0000256" key="4">
    <source>
        <dbReference type="ARBA" id="ARBA00022475"/>
    </source>
</evidence>
<dbReference type="EMBL" id="JAWWNJ010000005">
    <property type="protein sequence ID" value="KAK7055274.1"/>
    <property type="molecule type" value="Genomic_DNA"/>
</dbReference>
<feature type="coiled-coil region" evidence="8">
    <location>
        <begin position="376"/>
        <end position="410"/>
    </location>
</feature>
<evidence type="ECO:0000256" key="7">
    <source>
        <dbReference type="ARBA" id="ARBA00023136"/>
    </source>
</evidence>
<gene>
    <name evidence="10" type="ORF">R3P38DRAFT_2846123</name>
</gene>
<dbReference type="GO" id="GO:0005886">
    <property type="term" value="C:plasma membrane"/>
    <property type="evidence" value="ECO:0007669"/>
    <property type="project" value="UniProtKB-SubCell"/>
</dbReference>
<dbReference type="InterPro" id="IPR045861">
    <property type="entry name" value="CorA_cytoplasmic_dom"/>
</dbReference>
<dbReference type="InterPro" id="IPR045863">
    <property type="entry name" value="CorA_TM1_TM2"/>
</dbReference>
<evidence type="ECO:0000256" key="5">
    <source>
        <dbReference type="ARBA" id="ARBA00022692"/>
    </source>
</evidence>
<organism evidence="10 11">
    <name type="scientific">Favolaschia claudopus</name>
    <dbReference type="NCBI Taxonomy" id="2862362"/>
    <lineage>
        <taxon>Eukaryota</taxon>
        <taxon>Fungi</taxon>
        <taxon>Dikarya</taxon>
        <taxon>Basidiomycota</taxon>
        <taxon>Agaricomycotina</taxon>
        <taxon>Agaricomycetes</taxon>
        <taxon>Agaricomycetidae</taxon>
        <taxon>Agaricales</taxon>
        <taxon>Marasmiineae</taxon>
        <taxon>Mycenaceae</taxon>
        <taxon>Favolaschia</taxon>
    </lineage>
</organism>
<keyword evidence="6 9" id="KW-1133">Transmembrane helix</keyword>
<feature type="transmembrane region" description="Helical" evidence="9">
    <location>
        <begin position="472"/>
        <end position="493"/>
    </location>
</feature>
<evidence type="ECO:0000256" key="9">
    <source>
        <dbReference type="SAM" id="Phobius"/>
    </source>
</evidence>
<dbReference type="GO" id="GO:0015095">
    <property type="term" value="F:magnesium ion transmembrane transporter activity"/>
    <property type="evidence" value="ECO:0007669"/>
    <property type="project" value="TreeGrafter"/>
</dbReference>
<feature type="transmembrane region" description="Helical" evidence="9">
    <location>
        <begin position="440"/>
        <end position="460"/>
    </location>
</feature>
<reference evidence="10 11" key="1">
    <citation type="journal article" date="2024" name="J Genomics">
        <title>Draft genome sequencing and assembly of Favolaschia claudopus CIRM-BRFM 2984 isolated from oak limbs.</title>
        <authorList>
            <person name="Navarro D."/>
            <person name="Drula E."/>
            <person name="Chaduli D."/>
            <person name="Cazenave R."/>
            <person name="Ahrendt S."/>
            <person name="Wang J."/>
            <person name="Lipzen A."/>
            <person name="Daum C."/>
            <person name="Barry K."/>
            <person name="Grigoriev I.V."/>
            <person name="Favel A."/>
            <person name="Rosso M.N."/>
            <person name="Martin F."/>
        </authorList>
    </citation>
    <scope>NUCLEOTIDE SEQUENCE [LARGE SCALE GENOMIC DNA]</scope>
    <source>
        <strain evidence="10 11">CIRM-BRFM 2984</strain>
    </source>
</reference>
<dbReference type="SUPFAM" id="SSF143865">
    <property type="entry name" value="CorA soluble domain-like"/>
    <property type="match status" value="1"/>
</dbReference>
<keyword evidence="11" id="KW-1185">Reference proteome</keyword>
<accession>A0AAW0DR53</accession>
<dbReference type="PANTHER" id="PTHR46494:SF1">
    <property type="entry name" value="CORA FAMILY METAL ION TRANSPORTER (EUROFUNG)"/>
    <property type="match status" value="1"/>
</dbReference>
<evidence type="ECO:0000256" key="6">
    <source>
        <dbReference type="ARBA" id="ARBA00022989"/>
    </source>
</evidence>
<keyword evidence="7 9" id="KW-0472">Membrane</keyword>
<dbReference type="GO" id="GO:0015087">
    <property type="term" value="F:cobalt ion transmembrane transporter activity"/>
    <property type="evidence" value="ECO:0007669"/>
    <property type="project" value="TreeGrafter"/>
</dbReference>
<protein>
    <submittedName>
        <fullName evidence="10">Uncharacterized protein</fullName>
    </submittedName>
</protein>
<proteinExistence type="inferred from homology"/>
<name>A0AAW0DR53_9AGAR</name>
<comment type="caution">
    <text evidence="10">The sequence shown here is derived from an EMBL/GenBank/DDBJ whole genome shotgun (WGS) entry which is preliminary data.</text>
</comment>
<keyword evidence="4" id="KW-1003">Cell membrane</keyword>
<dbReference type="Pfam" id="PF01544">
    <property type="entry name" value="CorA"/>
    <property type="match status" value="1"/>
</dbReference>
<dbReference type="Proteomes" id="UP001362999">
    <property type="component" value="Unassembled WGS sequence"/>
</dbReference>
<evidence type="ECO:0000256" key="1">
    <source>
        <dbReference type="ARBA" id="ARBA00004651"/>
    </source>
</evidence>
<keyword evidence="8" id="KW-0175">Coiled coil</keyword>
<dbReference type="AlphaFoldDB" id="A0AAW0DR53"/>
<sequence>MPPRIPQPHHRHGAPSGPWPFLDLDSEIDLDTCSNPKREPSQEQKHWSKYPQSLYPNWTPLQQEKSGITKIVDYVDGHCTIHEVNVLDTAAFTSEEDTVVTAFDAEEYWKKLHMELPENVRVRALFVDSLSGPMCQMLGARYNIEPFFFSSSFNWIPARYQDTVDEGDHITLTLSFIRPMYNPTTMPSSPTSSHSLSLPTLKPVDQTIDTQAPLLLSSSDRIILPDILSIHMVRCHGLSTIISYHPPHKHRATSAHTMRTRLLAAGQSVYWNKLFTPTISVDPSFVLLALLWYPLYAFDESLDALYAHICWLEGRVIATTDMTLTQQLHVVRAHLLHYSSLLEDFRKTAVFIAETPNPMLEHPPDDVSAEKVASVKELMRRESQNLLDEIARLEQNRKMQDNRLKNVMDLAFSSVNLEDSRTMKHLTEASVRDSAAMKQISYLTMFFLPASFAATVFGMNVNVLSPDTHGTLAHYFAFALPLTVLTVWAITAVRRRDKDSNPIHANGYSKYVPLWSKLSWPWVAVRDGVRRNSTRLPTNKFGEVYP</sequence>
<evidence type="ECO:0000256" key="2">
    <source>
        <dbReference type="ARBA" id="ARBA00009765"/>
    </source>
</evidence>
<evidence type="ECO:0000256" key="3">
    <source>
        <dbReference type="ARBA" id="ARBA00022448"/>
    </source>
</evidence>
<dbReference type="InterPro" id="IPR002523">
    <property type="entry name" value="MgTranspt_CorA/ZnTranspt_ZntB"/>
</dbReference>
<evidence type="ECO:0000256" key="8">
    <source>
        <dbReference type="SAM" id="Coils"/>
    </source>
</evidence>
<comment type="subcellular location">
    <subcellularLocation>
        <location evidence="1">Cell membrane</location>
        <topology evidence="1">Multi-pass membrane protein</topology>
    </subcellularLocation>
</comment>
<dbReference type="GO" id="GO:0050897">
    <property type="term" value="F:cobalt ion binding"/>
    <property type="evidence" value="ECO:0007669"/>
    <property type="project" value="TreeGrafter"/>
</dbReference>
<dbReference type="SUPFAM" id="SSF144083">
    <property type="entry name" value="Magnesium transport protein CorA, transmembrane region"/>
    <property type="match status" value="1"/>
</dbReference>